<feature type="domain" description="Recombinase" evidence="1">
    <location>
        <begin position="9"/>
        <end position="112"/>
    </location>
</feature>
<name>A0ABW5AAW4_9RHOB</name>
<proteinExistence type="predicted"/>
<organism evidence="3 4">
    <name type="scientific">Rhodobacter lacus</name>
    <dbReference type="NCBI Taxonomy" id="1641972"/>
    <lineage>
        <taxon>Bacteria</taxon>
        <taxon>Pseudomonadati</taxon>
        <taxon>Pseudomonadota</taxon>
        <taxon>Alphaproteobacteria</taxon>
        <taxon>Rhodobacterales</taxon>
        <taxon>Rhodobacter group</taxon>
        <taxon>Rhodobacter</taxon>
    </lineage>
</organism>
<comment type="caution">
    <text evidence="3">The sequence shown here is derived from an EMBL/GenBank/DDBJ whole genome shotgun (WGS) entry which is preliminary data.</text>
</comment>
<evidence type="ECO:0000313" key="3">
    <source>
        <dbReference type="EMBL" id="MFD2174839.1"/>
    </source>
</evidence>
<accession>A0ABW5AAW4</accession>
<evidence type="ECO:0000259" key="1">
    <source>
        <dbReference type="Pfam" id="PF07508"/>
    </source>
</evidence>
<dbReference type="PANTHER" id="PTHR30461:SF23">
    <property type="entry name" value="DNA RECOMBINASE-RELATED"/>
    <property type="match status" value="1"/>
</dbReference>
<gene>
    <name evidence="3" type="ORF">ACFSM0_12130</name>
</gene>
<dbReference type="InterPro" id="IPR011109">
    <property type="entry name" value="DNA_bind_recombinase_dom"/>
</dbReference>
<protein>
    <submittedName>
        <fullName evidence="3">Recombinase family protein</fullName>
    </submittedName>
</protein>
<evidence type="ECO:0000259" key="2">
    <source>
        <dbReference type="Pfam" id="PF13408"/>
    </source>
</evidence>
<dbReference type="Pfam" id="PF07508">
    <property type="entry name" value="Recombinase"/>
    <property type="match status" value="1"/>
</dbReference>
<dbReference type="RefSeq" id="WP_377390702.1">
    <property type="nucleotide sequence ID" value="NZ_JBHUIX010000012.1"/>
</dbReference>
<evidence type="ECO:0000313" key="4">
    <source>
        <dbReference type="Proteomes" id="UP001597413"/>
    </source>
</evidence>
<dbReference type="EMBL" id="JBHUIX010000012">
    <property type="protein sequence ID" value="MFD2174839.1"/>
    <property type="molecule type" value="Genomic_DNA"/>
</dbReference>
<dbReference type="Pfam" id="PF13408">
    <property type="entry name" value="Zn_ribbon_recom"/>
    <property type="match status" value="1"/>
</dbReference>
<dbReference type="PANTHER" id="PTHR30461">
    <property type="entry name" value="DNA-INVERTASE FROM LAMBDOID PROPHAGE"/>
    <property type="match status" value="1"/>
</dbReference>
<feature type="domain" description="Recombinase zinc beta ribbon" evidence="2">
    <location>
        <begin position="134"/>
        <end position="189"/>
    </location>
</feature>
<dbReference type="Gene3D" id="3.90.1750.20">
    <property type="entry name" value="Putative Large Serine Recombinase, Chain B, Domain 2"/>
    <property type="match status" value="1"/>
</dbReference>
<sequence>MSKPLRAALYARYAEGLSPKKIAKMLNLEGIAAPRERYWSASTIRGNRERGTGILNNELYVGKQVWNRLTYAKDPGTGKRISRLNPDEAWEITDVPDLRIIDDDLWQAVRARQGALKSQGTDVPIWDHRRPKFLLSYLLKCGCCGAGFAKVGKDGFGCSGACNKGRAVCTNMTVIKKDNLEGRVLHALQHNLMDDAAVKVFCEEYTAERNRLAKAADAGRAAREKDLREVTGDHDKLVDALLAGVPAARVRDRMEKLEAQKMEIEALLAASPAPSMVRFHPSMAGTYRRRIQELIAAAITAPSAADEDLFEGA</sequence>
<dbReference type="InterPro" id="IPR025827">
    <property type="entry name" value="Zn_ribbon_recom_dom"/>
</dbReference>
<dbReference type="InterPro" id="IPR038109">
    <property type="entry name" value="DNA_bind_recomb_sf"/>
</dbReference>
<reference evidence="4" key="1">
    <citation type="journal article" date="2019" name="Int. J. Syst. Evol. Microbiol.">
        <title>The Global Catalogue of Microorganisms (GCM) 10K type strain sequencing project: providing services to taxonomists for standard genome sequencing and annotation.</title>
        <authorList>
            <consortium name="The Broad Institute Genomics Platform"/>
            <consortium name="The Broad Institute Genome Sequencing Center for Infectious Disease"/>
            <person name="Wu L."/>
            <person name="Ma J."/>
        </authorList>
    </citation>
    <scope>NUCLEOTIDE SEQUENCE [LARGE SCALE GENOMIC DNA]</scope>
    <source>
        <strain evidence="4">CCUG 55131</strain>
    </source>
</reference>
<keyword evidence="4" id="KW-1185">Reference proteome</keyword>
<dbReference type="Proteomes" id="UP001597413">
    <property type="component" value="Unassembled WGS sequence"/>
</dbReference>
<dbReference type="InterPro" id="IPR050639">
    <property type="entry name" value="SSR_resolvase"/>
</dbReference>